<sequence>MMLSSQEVLELPNGTPNVLYLNIVVHDATDAVEAKVKQKLKRSSLLPRQLSKAVANRAARAASGIASNPVIASMLGEKLPQKIITKMEEKGITVACFEVFREGPYVVFQIQVLKVDAVVLTNSKHSSTGVVLMGTIIKHGFGLIGTNNQQWVEEGFLPQVVQKKLETIIPELLAGKLEEKNLVADTVVLGEAKQSRYFFAKYREIQMQKPVGFSSRMRSSSGNSSSLFKRSNSSASVDAFSEAA</sequence>
<organism evidence="2 3">
    <name type="scientific">Seminavis robusta</name>
    <dbReference type="NCBI Taxonomy" id="568900"/>
    <lineage>
        <taxon>Eukaryota</taxon>
        <taxon>Sar</taxon>
        <taxon>Stramenopiles</taxon>
        <taxon>Ochrophyta</taxon>
        <taxon>Bacillariophyta</taxon>
        <taxon>Bacillariophyceae</taxon>
        <taxon>Bacillariophycidae</taxon>
        <taxon>Naviculales</taxon>
        <taxon>Naviculaceae</taxon>
        <taxon>Seminavis</taxon>
    </lineage>
</organism>
<gene>
    <name evidence="2" type="ORF">SEMRO_355_G124960.1</name>
</gene>
<dbReference type="Proteomes" id="UP001153069">
    <property type="component" value="Unassembled WGS sequence"/>
</dbReference>
<feature type="compositionally biased region" description="Low complexity" evidence="1">
    <location>
        <begin position="214"/>
        <end position="236"/>
    </location>
</feature>
<dbReference type="EMBL" id="CAICTM010000354">
    <property type="protein sequence ID" value="CAB9508644.1"/>
    <property type="molecule type" value="Genomic_DNA"/>
</dbReference>
<protein>
    <submittedName>
        <fullName evidence="2">Uncharacterized protein</fullName>
    </submittedName>
</protein>
<reference evidence="2" key="1">
    <citation type="submission" date="2020-06" db="EMBL/GenBank/DDBJ databases">
        <authorList>
            <consortium name="Plant Systems Biology data submission"/>
        </authorList>
    </citation>
    <scope>NUCLEOTIDE SEQUENCE</scope>
    <source>
        <strain evidence="2">D6</strain>
    </source>
</reference>
<dbReference type="OrthoDB" id="50868at2759"/>
<comment type="caution">
    <text evidence="2">The sequence shown here is derived from an EMBL/GenBank/DDBJ whole genome shotgun (WGS) entry which is preliminary data.</text>
</comment>
<evidence type="ECO:0000313" key="3">
    <source>
        <dbReference type="Proteomes" id="UP001153069"/>
    </source>
</evidence>
<accession>A0A9N8DU87</accession>
<evidence type="ECO:0000313" key="2">
    <source>
        <dbReference type="EMBL" id="CAB9508644.1"/>
    </source>
</evidence>
<dbReference type="AlphaFoldDB" id="A0A9N8DU87"/>
<feature type="region of interest" description="Disordered" evidence="1">
    <location>
        <begin position="213"/>
        <end position="244"/>
    </location>
</feature>
<keyword evidence="3" id="KW-1185">Reference proteome</keyword>
<proteinExistence type="predicted"/>
<evidence type="ECO:0000256" key="1">
    <source>
        <dbReference type="SAM" id="MobiDB-lite"/>
    </source>
</evidence>
<name>A0A9N8DU87_9STRA</name>